<keyword evidence="2" id="KW-0812">Transmembrane</keyword>
<dbReference type="Gene3D" id="2.120.10.80">
    <property type="entry name" value="Kelch-type beta propeller"/>
    <property type="match status" value="2"/>
</dbReference>
<feature type="region of interest" description="Disordered" evidence="1">
    <location>
        <begin position="772"/>
        <end position="835"/>
    </location>
</feature>
<evidence type="ECO:0000256" key="2">
    <source>
        <dbReference type="SAM" id="Phobius"/>
    </source>
</evidence>
<dbReference type="InterPro" id="IPR011043">
    <property type="entry name" value="Gal_Oxase/kelch_b-propeller"/>
</dbReference>
<feature type="compositionally biased region" description="Polar residues" evidence="1">
    <location>
        <begin position="624"/>
        <end position="633"/>
    </location>
</feature>
<accession>A0A8H6CIW8</accession>
<feature type="compositionally biased region" description="Low complexity" evidence="1">
    <location>
        <begin position="669"/>
        <end position="686"/>
    </location>
</feature>
<evidence type="ECO:0000313" key="4">
    <source>
        <dbReference type="Proteomes" id="UP000593566"/>
    </source>
</evidence>
<dbReference type="RefSeq" id="XP_037153041.1">
    <property type="nucleotide sequence ID" value="XM_037301407.1"/>
</dbReference>
<sequence length="935" mass="100534">MATFPYNPTRILSSPTSDDIIYIFQPGTPGSPNSQLLALNTTSTLGATNLPCSTVSPTLPFLDGPQSAYTPTIDDKGNILAYSGNCSDAAEGSTFWQFTPTSESSNLNGTWKELDLSIGGVSGNNVLDGANYLAAALAFSSTVNATSEMYIFGGMCPNSTISTADDWTQAAYYSSSMLTIQPDSPLASTYYLGITSSRGPPIAEAGFTITPLMPTFFNTGNDSSTQSQNQNFVLLGGHTQAAFINMSQVALFSMPEQSWSFLPIESPTDAPNTDLAARDMTAVDPRSGHTALLTSDGKRVILFGGWVGDVTNLADPQLAVLELGQGYGGSGDWQWSVPSQTGPGLADGTGIYGHGATMLPGDVMMIVGGYQIPASSGSKRKRADPSASANTYFFNTTSSTWITSYAHPKIATSNGSSNSAAANSNAASRRAGLGAGLTLGILAIIIIVAVYFWYSRRLKRRRDAREDELRHLSAGAHGISLYNDGSSPTPARPREMTTVDFAEDNRMSREPQPRPLGPGGYSNGSGRSEPNAERTGLLFEIPSPTRGLRRSLYSRGTYQPAPRYEDGRQTPGFSTIHPIDERDEYDEGLIGGTQSGDNEMMQRDGHNVLSHVPVLDPFHDPVGSSRTPSPQSPQDREHEVRNWVSDWTVANAMMHSQVGRLSPEKNDRTSSTLSDQSSRSGLSSYSMQNSVGNLSRSLSQRSAALFSTTAYRSTNDTTPSDHLQSAPQRYSPEHRRSRSLTLDPVLRRTAVSDNLTTAGPSFPQLQSEGEALLGDYTDSGGPSPTRSHSRARGWMGSVRRAFSGLDRSASTSPENNTSNSSSPTKRVFSEGGLPRRAASTGAMLWQRRQGARDWDVGEQGGKSGEHEQDGNDEEWDVESAVERRVVQVMFTVPKEKLRVVNRGPDGDDESTFSAEVKEAGDGVEDFDKGKGKEKE</sequence>
<feature type="region of interest" description="Disordered" evidence="1">
    <location>
        <begin position="657"/>
        <end position="689"/>
    </location>
</feature>
<feature type="compositionally biased region" description="Polar residues" evidence="1">
    <location>
        <begin position="710"/>
        <end position="728"/>
    </location>
</feature>
<reference evidence="3 4" key="1">
    <citation type="journal article" date="2020" name="Genomics">
        <title>Complete, high-quality genomes from long-read metagenomic sequencing of two wolf lichen thalli reveals enigmatic genome architecture.</title>
        <authorList>
            <person name="McKenzie S.K."/>
            <person name="Walston R.F."/>
            <person name="Allen J.L."/>
        </authorList>
    </citation>
    <scope>NUCLEOTIDE SEQUENCE [LARGE SCALE GENOMIC DNA]</scope>
    <source>
        <strain evidence="3">WasteWater1</strain>
    </source>
</reference>
<dbReference type="InterPro" id="IPR015915">
    <property type="entry name" value="Kelch-typ_b-propeller"/>
</dbReference>
<name>A0A8H6CIW8_9LECA</name>
<dbReference type="GeneID" id="59338945"/>
<dbReference type="SUPFAM" id="SSF50965">
    <property type="entry name" value="Galactose oxidase, central domain"/>
    <property type="match status" value="1"/>
</dbReference>
<feature type="region of interest" description="Disordered" evidence="1">
    <location>
        <begin position="611"/>
        <end position="639"/>
    </location>
</feature>
<keyword evidence="2" id="KW-0472">Membrane</keyword>
<proteinExistence type="predicted"/>
<feature type="region of interest" description="Disordered" evidence="1">
    <location>
        <begin position="558"/>
        <end position="578"/>
    </location>
</feature>
<keyword evidence="4" id="KW-1185">Reference proteome</keyword>
<feature type="region of interest" description="Disordered" evidence="1">
    <location>
        <begin position="899"/>
        <end position="935"/>
    </location>
</feature>
<dbReference type="AlphaFoldDB" id="A0A8H6CIW8"/>
<feature type="compositionally biased region" description="Basic and acidic residues" evidence="1">
    <location>
        <begin position="915"/>
        <end position="935"/>
    </location>
</feature>
<feature type="region of interest" description="Disordered" evidence="1">
    <location>
        <begin position="710"/>
        <end position="745"/>
    </location>
</feature>
<feature type="region of interest" description="Disordered" evidence="1">
    <location>
        <begin position="850"/>
        <end position="878"/>
    </location>
</feature>
<gene>
    <name evidence="3" type="ORF">HO133_010555</name>
</gene>
<dbReference type="EMBL" id="JACCJB010000009">
    <property type="protein sequence ID" value="KAF6223981.1"/>
    <property type="molecule type" value="Genomic_DNA"/>
</dbReference>
<feature type="region of interest" description="Disordered" evidence="1">
    <location>
        <begin position="499"/>
        <end position="537"/>
    </location>
</feature>
<keyword evidence="2" id="KW-1133">Transmembrane helix</keyword>
<organism evidence="3 4">
    <name type="scientific">Letharia lupina</name>
    <dbReference type="NCBI Taxonomy" id="560253"/>
    <lineage>
        <taxon>Eukaryota</taxon>
        <taxon>Fungi</taxon>
        <taxon>Dikarya</taxon>
        <taxon>Ascomycota</taxon>
        <taxon>Pezizomycotina</taxon>
        <taxon>Lecanoromycetes</taxon>
        <taxon>OSLEUM clade</taxon>
        <taxon>Lecanoromycetidae</taxon>
        <taxon>Lecanorales</taxon>
        <taxon>Lecanorineae</taxon>
        <taxon>Parmeliaceae</taxon>
        <taxon>Letharia</taxon>
    </lineage>
</organism>
<protein>
    <recommendedName>
        <fullName evidence="5">Galactose oxidase</fullName>
    </recommendedName>
</protein>
<feature type="compositionally biased region" description="Low complexity" evidence="1">
    <location>
        <begin position="808"/>
        <end position="824"/>
    </location>
</feature>
<feature type="compositionally biased region" description="Basic and acidic residues" evidence="1">
    <location>
        <begin position="499"/>
        <end position="512"/>
    </location>
</feature>
<evidence type="ECO:0000313" key="3">
    <source>
        <dbReference type="EMBL" id="KAF6223981.1"/>
    </source>
</evidence>
<comment type="caution">
    <text evidence="3">The sequence shown here is derived from an EMBL/GenBank/DDBJ whole genome shotgun (WGS) entry which is preliminary data.</text>
</comment>
<feature type="transmembrane region" description="Helical" evidence="2">
    <location>
        <begin position="433"/>
        <end position="454"/>
    </location>
</feature>
<dbReference type="Proteomes" id="UP000593566">
    <property type="component" value="Unassembled WGS sequence"/>
</dbReference>
<evidence type="ECO:0008006" key="5">
    <source>
        <dbReference type="Google" id="ProtNLM"/>
    </source>
</evidence>
<evidence type="ECO:0000256" key="1">
    <source>
        <dbReference type="SAM" id="MobiDB-lite"/>
    </source>
</evidence>